<evidence type="ECO:0000256" key="1">
    <source>
        <dbReference type="ARBA" id="ARBA00010923"/>
    </source>
</evidence>
<evidence type="ECO:0000259" key="4">
    <source>
        <dbReference type="Pfam" id="PF01420"/>
    </source>
</evidence>
<evidence type="ECO:0000313" key="5">
    <source>
        <dbReference type="EMBL" id="QJY45537.1"/>
    </source>
</evidence>
<dbReference type="EMBL" id="CP053564">
    <property type="protein sequence ID" value="QJY45537.1"/>
    <property type="molecule type" value="Genomic_DNA"/>
</dbReference>
<dbReference type="CDD" id="cd17253">
    <property type="entry name" value="RMtype1_S_Eco933I-TRD2-CR2_like"/>
    <property type="match status" value="1"/>
</dbReference>
<reference evidence="5 6" key="1">
    <citation type="submission" date="2020-05" db="EMBL/GenBank/DDBJ databases">
        <authorList>
            <person name="Mo P."/>
        </authorList>
    </citation>
    <scope>NUCLEOTIDE SEQUENCE [LARGE SCALE GENOMIC DNA]</scope>
    <source>
        <strain evidence="5 6">Gen01</strain>
    </source>
</reference>
<dbReference type="Pfam" id="PF01420">
    <property type="entry name" value="Methylase_S"/>
    <property type="match status" value="1"/>
</dbReference>
<dbReference type="InterPro" id="IPR044946">
    <property type="entry name" value="Restrct_endonuc_typeI_TRD_sf"/>
</dbReference>
<protein>
    <recommendedName>
        <fullName evidence="4">Type I restriction modification DNA specificity domain-containing protein</fullName>
    </recommendedName>
</protein>
<keyword evidence="6" id="KW-1185">Reference proteome</keyword>
<dbReference type="PANTHER" id="PTHR30408">
    <property type="entry name" value="TYPE-1 RESTRICTION ENZYME ECOKI SPECIFICITY PROTEIN"/>
    <property type="match status" value="1"/>
</dbReference>
<sequence>MNNSTGCGWDIVTVGDIADVQGGIQKQPIRRPVKNRYPFLRVGNVGRGNLHLQEIHEVELFDGELAKLRLQSGDLLVVEGNGSPDEVGRAAMWRNKIENCVYQNHLIRVRPRGRIVPEFLEFLWNSEATVSQLRQIATTTSGLHTLSASKIRAIKLAIPSLDQQRNIVAVLNSMQLLRTQRRKAISLLNDLANSIFLDMFGDPATNPYDWPTRNLGSLAIVFSDGPYGSNLKSSHYVESGIRVVRLQNIGVGTFVDNDRAFITPEHFSLLKKHTCLPDDILVATLGDPNIRACIQPQSIPVALNKADCVQIRVNPELASATFLCALLNQSSIKAMAQPLMLGQTRIRISMGRLRTLEVPVPPRDLQRQFSARIEALSTLSVPHHLHVAELDALFASVRYRAFRGELWDTSAA</sequence>
<dbReference type="InterPro" id="IPR000055">
    <property type="entry name" value="Restrct_endonuc_typeI_TRD"/>
</dbReference>
<dbReference type="SUPFAM" id="SSF116734">
    <property type="entry name" value="DNA methylase specificity domain"/>
    <property type="match status" value="2"/>
</dbReference>
<keyword evidence="3" id="KW-0238">DNA-binding</keyword>
<dbReference type="GO" id="GO:0009307">
    <property type="term" value="P:DNA restriction-modification system"/>
    <property type="evidence" value="ECO:0007669"/>
    <property type="project" value="UniProtKB-KW"/>
</dbReference>
<dbReference type="KEGG" id="pbro:HOP40_06730"/>
<dbReference type="PANTHER" id="PTHR30408:SF12">
    <property type="entry name" value="TYPE I RESTRICTION ENZYME MJAVIII SPECIFICITY SUBUNIT"/>
    <property type="match status" value="1"/>
</dbReference>
<dbReference type="RefSeq" id="WP_172155705.1">
    <property type="nucleotide sequence ID" value="NZ_CP053564.1"/>
</dbReference>
<dbReference type="InterPro" id="IPR052021">
    <property type="entry name" value="Type-I_RS_S_subunit"/>
</dbReference>
<dbReference type="Proteomes" id="UP000505377">
    <property type="component" value="Chromosome"/>
</dbReference>
<feature type="domain" description="Type I restriction modification DNA specificity" evidence="4">
    <location>
        <begin position="8"/>
        <end position="176"/>
    </location>
</feature>
<name>A0A6M6JF30_9PSEU</name>
<keyword evidence="2" id="KW-0680">Restriction system</keyword>
<evidence type="ECO:0000313" key="6">
    <source>
        <dbReference type="Proteomes" id="UP000505377"/>
    </source>
</evidence>
<accession>A0A6M6JF30</accession>
<dbReference type="REBASE" id="396588">
    <property type="entry name" value="S.PspGen01ORF6725P"/>
</dbReference>
<dbReference type="Gene3D" id="3.90.220.20">
    <property type="entry name" value="DNA methylase specificity domains"/>
    <property type="match status" value="2"/>
</dbReference>
<comment type="similarity">
    <text evidence="1">Belongs to the type-I restriction system S methylase family.</text>
</comment>
<organism evidence="5 6">
    <name type="scientific">Pseudonocardia broussonetiae</name>
    <dbReference type="NCBI Taxonomy" id="2736640"/>
    <lineage>
        <taxon>Bacteria</taxon>
        <taxon>Bacillati</taxon>
        <taxon>Actinomycetota</taxon>
        <taxon>Actinomycetes</taxon>
        <taxon>Pseudonocardiales</taxon>
        <taxon>Pseudonocardiaceae</taxon>
        <taxon>Pseudonocardia</taxon>
    </lineage>
</organism>
<proteinExistence type="inferred from homology"/>
<dbReference type="AlphaFoldDB" id="A0A6M6JF30"/>
<gene>
    <name evidence="5" type="ORF">HOP40_06730</name>
</gene>
<evidence type="ECO:0000256" key="2">
    <source>
        <dbReference type="ARBA" id="ARBA00022747"/>
    </source>
</evidence>
<dbReference type="GO" id="GO:0003677">
    <property type="term" value="F:DNA binding"/>
    <property type="evidence" value="ECO:0007669"/>
    <property type="project" value="UniProtKB-KW"/>
</dbReference>
<evidence type="ECO:0000256" key="3">
    <source>
        <dbReference type="ARBA" id="ARBA00023125"/>
    </source>
</evidence>